<keyword evidence="2" id="KW-1185">Reference proteome</keyword>
<sequence>MSYHVMDLVRERAIERDWELIFDSGPNGDRRTIVWEHPCREEAGQPVELEITFNTDGRVVHTEKRRDGKWCHRTTPTDEFASTDVHLETLSMI</sequence>
<dbReference type="Proteomes" id="UP001160130">
    <property type="component" value="Unassembled WGS sequence"/>
</dbReference>
<dbReference type="RefSeq" id="WP_280830166.1">
    <property type="nucleotide sequence ID" value="NZ_JARXVE010000001.1"/>
</dbReference>
<evidence type="ECO:0000313" key="1">
    <source>
        <dbReference type="EMBL" id="MDH6193453.1"/>
    </source>
</evidence>
<gene>
    <name evidence="1" type="ORF">M2272_000074</name>
</gene>
<comment type="caution">
    <text evidence="1">The sequence shown here is derived from an EMBL/GenBank/DDBJ whole genome shotgun (WGS) entry which is preliminary data.</text>
</comment>
<accession>A0ABT6KRT6</accession>
<organism evidence="1 2">
    <name type="scientific">Mycolicibacterium frederiksbergense</name>
    <dbReference type="NCBI Taxonomy" id="117567"/>
    <lineage>
        <taxon>Bacteria</taxon>
        <taxon>Bacillati</taxon>
        <taxon>Actinomycetota</taxon>
        <taxon>Actinomycetes</taxon>
        <taxon>Mycobacteriales</taxon>
        <taxon>Mycobacteriaceae</taxon>
        <taxon>Mycolicibacterium</taxon>
    </lineage>
</organism>
<dbReference type="EMBL" id="JARXVE010000001">
    <property type="protein sequence ID" value="MDH6193453.1"/>
    <property type="molecule type" value="Genomic_DNA"/>
</dbReference>
<reference evidence="1 2" key="1">
    <citation type="submission" date="2023-04" db="EMBL/GenBank/DDBJ databases">
        <title>Forest soil microbial communities from Buena Vista Peninsula, Colon Province, Panama.</title>
        <authorList>
            <person name="Bouskill N."/>
        </authorList>
    </citation>
    <scope>NUCLEOTIDE SEQUENCE [LARGE SCALE GENOMIC DNA]</scope>
    <source>
        <strain evidence="1 2">AC80</strain>
    </source>
</reference>
<protein>
    <submittedName>
        <fullName evidence="1">Nitrogen fixation protein FixH</fullName>
    </submittedName>
</protein>
<evidence type="ECO:0000313" key="2">
    <source>
        <dbReference type="Proteomes" id="UP001160130"/>
    </source>
</evidence>
<proteinExistence type="predicted"/>
<name>A0ABT6KRT6_9MYCO</name>